<accession>A0A1G2ICF0</accession>
<dbReference type="InterPro" id="IPR021139">
    <property type="entry name" value="NYN"/>
</dbReference>
<dbReference type="Proteomes" id="UP000176774">
    <property type="component" value="Unassembled WGS sequence"/>
</dbReference>
<evidence type="ECO:0000313" key="2">
    <source>
        <dbReference type="EMBL" id="OGZ72406.1"/>
    </source>
</evidence>
<evidence type="ECO:0000259" key="1">
    <source>
        <dbReference type="Pfam" id="PF01936"/>
    </source>
</evidence>
<feature type="domain" description="NYN" evidence="1">
    <location>
        <begin position="27"/>
        <end position="178"/>
    </location>
</feature>
<proteinExistence type="predicted"/>
<protein>
    <recommendedName>
        <fullName evidence="1">NYN domain-containing protein</fullName>
    </recommendedName>
</protein>
<sequence>MCVVYAPNRTGTLTSPNYKKGACVLNAIYIDYHQLHLQCGKGGISMDDAMTQIVEMGLEKGEISEIRLFVPTYLNDTRPWHTINELEKKFGVEVSVCPTLTEESESGIKMKDAVDAKVLVWVKTHLHKGVTPNLVIFVTGDADFIVIAHEVKKKGKKVEFWSVDTSNVNSLIKRQETFAIIKPASQPENPFTESLQKIIDEKPVDEKDRWRFAKIAQLIVLQRKKPVVKRSSKEAVNHVSLLISADLGISFAEAKDLLGALMTLEVARIYPVIDRIVNIDASSNLFESIAFHA</sequence>
<comment type="caution">
    <text evidence="2">The sequence shown here is derived from an EMBL/GenBank/DDBJ whole genome shotgun (WGS) entry which is preliminary data.</text>
</comment>
<gene>
    <name evidence="2" type="ORF">A2908_03110</name>
</gene>
<dbReference type="EMBL" id="MHPA01000027">
    <property type="protein sequence ID" value="OGZ72406.1"/>
    <property type="molecule type" value="Genomic_DNA"/>
</dbReference>
<dbReference type="Gene3D" id="3.40.50.1010">
    <property type="entry name" value="5'-nuclease"/>
    <property type="match status" value="1"/>
</dbReference>
<dbReference type="AlphaFoldDB" id="A0A1G2ICF0"/>
<evidence type="ECO:0000313" key="3">
    <source>
        <dbReference type="Proteomes" id="UP000176774"/>
    </source>
</evidence>
<organism evidence="2 3">
    <name type="scientific">Candidatus Staskawiczbacteria bacterium RIFCSPLOWO2_01_FULL_38_12b</name>
    <dbReference type="NCBI Taxonomy" id="1802214"/>
    <lineage>
        <taxon>Bacteria</taxon>
        <taxon>Candidatus Staskawicziibacteriota</taxon>
    </lineage>
</organism>
<dbReference type="STRING" id="1802214.A2908_03110"/>
<dbReference type="Pfam" id="PF01936">
    <property type="entry name" value="NYN"/>
    <property type="match status" value="1"/>
</dbReference>
<dbReference type="GO" id="GO:0004540">
    <property type="term" value="F:RNA nuclease activity"/>
    <property type="evidence" value="ECO:0007669"/>
    <property type="project" value="InterPro"/>
</dbReference>
<name>A0A1G2ICF0_9BACT</name>
<reference evidence="2 3" key="1">
    <citation type="journal article" date="2016" name="Nat. Commun.">
        <title>Thousands of microbial genomes shed light on interconnected biogeochemical processes in an aquifer system.</title>
        <authorList>
            <person name="Anantharaman K."/>
            <person name="Brown C.T."/>
            <person name="Hug L.A."/>
            <person name="Sharon I."/>
            <person name="Castelle C.J."/>
            <person name="Probst A.J."/>
            <person name="Thomas B.C."/>
            <person name="Singh A."/>
            <person name="Wilkins M.J."/>
            <person name="Karaoz U."/>
            <person name="Brodie E.L."/>
            <person name="Williams K.H."/>
            <person name="Hubbard S.S."/>
            <person name="Banfield J.F."/>
        </authorList>
    </citation>
    <scope>NUCLEOTIDE SEQUENCE [LARGE SCALE GENOMIC DNA]</scope>
</reference>